<keyword evidence="1" id="KW-1133">Transmembrane helix</keyword>
<keyword evidence="3" id="KW-0645">Protease</keyword>
<evidence type="ECO:0000313" key="4">
    <source>
        <dbReference type="Proteomes" id="UP000290365"/>
    </source>
</evidence>
<feature type="transmembrane region" description="Helical" evidence="1">
    <location>
        <begin position="121"/>
        <end position="139"/>
    </location>
</feature>
<dbReference type="Proteomes" id="UP000290365">
    <property type="component" value="Chromosome"/>
</dbReference>
<accession>A0A4P6JNX5</accession>
<keyword evidence="1" id="KW-0812">Transmembrane</keyword>
<dbReference type="InterPro" id="IPR003675">
    <property type="entry name" value="Rce1/LyrA-like_dom"/>
</dbReference>
<keyword evidence="4" id="KW-1185">Reference proteome</keyword>
<dbReference type="GO" id="GO:0004175">
    <property type="term" value="F:endopeptidase activity"/>
    <property type="evidence" value="ECO:0007669"/>
    <property type="project" value="UniProtKB-ARBA"/>
</dbReference>
<dbReference type="EMBL" id="CP035758">
    <property type="protein sequence ID" value="QBD76772.1"/>
    <property type="molecule type" value="Genomic_DNA"/>
</dbReference>
<protein>
    <submittedName>
        <fullName evidence="3">CPBP family intramembrane metalloprotease</fullName>
    </submittedName>
</protein>
<dbReference type="OrthoDB" id="9777755at2"/>
<evidence type="ECO:0000313" key="3">
    <source>
        <dbReference type="EMBL" id="QBD76772.1"/>
    </source>
</evidence>
<feature type="transmembrane region" description="Helical" evidence="1">
    <location>
        <begin position="77"/>
        <end position="101"/>
    </location>
</feature>
<dbReference type="PANTHER" id="PTHR35797">
    <property type="entry name" value="PROTEASE-RELATED"/>
    <property type="match status" value="1"/>
</dbReference>
<feature type="transmembrane region" description="Helical" evidence="1">
    <location>
        <begin position="215"/>
        <end position="237"/>
    </location>
</feature>
<organism evidence="3 4">
    <name type="scientific">Ktedonosporobacter rubrisoli</name>
    <dbReference type="NCBI Taxonomy" id="2509675"/>
    <lineage>
        <taxon>Bacteria</taxon>
        <taxon>Bacillati</taxon>
        <taxon>Chloroflexota</taxon>
        <taxon>Ktedonobacteria</taxon>
        <taxon>Ktedonobacterales</taxon>
        <taxon>Ktedonosporobacteraceae</taxon>
        <taxon>Ktedonosporobacter</taxon>
    </lineage>
</organism>
<evidence type="ECO:0000259" key="2">
    <source>
        <dbReference type="Pfam" id="PF02517"/>
    </source>
</evidence>
<feature type="domain" description="CAAX prenyl protease 2/Lysostaphin resistance protein A-like" evidence="2">
    <location>
        <begin position="126"/>
        <end position="227"/>
    </location>
</feature>
<feature type="transmembrane region" description="Helical" evidence="1">
    <location>
        <begin position="159"/>
        <end position="181"/>
    </location>
</feature>
<dbReference type="InterPro" id="IPR042150">
    <property type="entry name" value="MmRce1-like"/>
</dbReference>
<dbReference type="AlphaFoldDB" id="A0A4P6JNX5"/>
<keyword evidence="1" id="KW-0472">Membrane</keyword>
<name>A0A4P6JNX5_KTERU</name>
<dbReference type="PANTHER" id="PTHR35797:SF1">
    <property type="entry name" value="PROTEASE"/>
    <property type="match status" value="1"/>
</dbReference>
<gene>
    <name evidence="3" type="ORF">EPA93_12455</name>
</gene>
<dbReference type="GO" id="GO:0008237">
    <property type="term" value="F:metallopeptidase activity"/>
    <property type="evidence" value="ECO:0007669"/>
    <property type="project" value="UniProtKB-KW"/>
</dbReference>
<dbReference type="RefSeq" id="WP_129887836.1">
    <property type="nucleotide sequence ID" value="NZ_CP035758.1"/>
</dbReference>
<evidence type="ECO:0000256" key="1">
    <source>
        <dbReference type="SAM" id="Phobius"/>
    </source>
</evidence>
<dbReference type="GO" id="GO:0080120">
    <property type="term" value="P:CAAX-box protein maturation"/>
    <property type="evidence" value="ECO:0007669"/>
    <property type="project" value="UniProtKB-ARBA"/>
</dbReference>
<keyword evidence="3" id="KW-0482">Metalloprotease</keyword>
<feature type="transmembrane region" description="Helical" evidence="1">
    <location>
        <begin position="243"/>
        <end position="262"/>
    </location>
</feature>
<feature type="transmembrane region" description="Helical" evidence="1">
    <location>
        <begin position="187"/>
        <end position="208"/>
    </location>
</feature>
<keyword evidence="3" id="KW-0378">Hydrolase</keyword>
<dbReference type="Pfam" id="PF02517">
    <property type="entry name" value="Rce1-like"/>
    <property type="match status" value="1"/>
</dbReference>
<dbReference type="GO" id="GO:0006508">
    <property type="term" value="P:proteolysis"/>
    <property type="evidence" value="ECO:0007669"/>
    <property type="project" value="UniProtKB-KW"/>
</dbReference>
<feature type="transmembrane region" description="Helical" evidence="1">
    <location>
        <begin position="37"/>
        <end position="57"/>
    </location>
</feature>
<reference evidence="3 4" key="1">
    <citation type="submission" date="2019-01" db="EMBL/GenBank/DDBJ databases">
        <title>Ktedonosporobacter rubrisoli SCAWS-G2.</title>
        <authorList>
            <person name="Huang Y."/>
            <person name="Yan B."/>
        </authorList>
    </citation>
    <scope>NUCLEOTIDE SEQUENCE [LARGE SCALE GENOMIC DNA]</scope>
    <source>
        <strain evidence="3 4">SCAWS-G2</strain>
    </source>
</reference>
<sequence>MTTKTKGLLAFILLAFGPVWLYEFSAHLFGLSLDNPLVQLPMAFAPAIAALITRLWITKEGFSDAGFALHLKRSWPYYLLAWLWSVLVILVVVGLASLLRLAPLNFSQLRTLLPGISLPEWVSLLLLMGLAIVMIPVFWGEEFGWRSYLQLRLWPRRQLLSALVTGLIWAVWHYPLLFLGYITYANILLGLLSYTCYTVLLAIMLAWLRLRTASIWPACLAHAGGNMILGTLTGVLLGALDVAICELLSLIPLAALCAWIILKGKFKETRTPDVLMPAASWKGSDVRSQ</sequence>
<proteinExistence type="predicted"/>
<dbReference type="KEGG" id="kbs:EPA93_12455"/>